<dbReference type="Proteomes" id="UP001330812">
    <property type="component" value="Chromosome"/>
</dbReference>
<evidence type="ECO:0000256" key="2">
    <source>
        <dbReference type="ARBA" id="ARBA00022729"/>
    </source>
</evidence>
<evidence type="ECO:0000259" key="4">
    <source>
        <dbReference type="Pfam" id="PF13458"/>
    </source>
</evidence>
<evidence type="ECO:0000256" key="3">
    <source>
        <dbReference type="SAM" id="SignalP"/>
    </source>
</evidence>
<proteinExistence type="inferred from homology"/>
<name>A0ABZ1ID89_9PSEU</name>
<dbReference type="RefSeq" id="WP_326835035.1">
    <property type="nucleotide sequence ID" value="NZ_CP142149.1"/>
</dbReference>
<reference evidence="5 6" key="1">
    <citation type="journal article" date="2015" name="Int. J. Syst. Evol. Microbiol.">
        <title>Amycolatopsis rhabdoformis sp. nov., an actinomycete isolated from a tropical forest soil.</title>
        <authorList>
            <person name="Souza W.R."/>
            <person name="Silva R.E."/>
            <person name="Goodfellow M."/>
            <person name="Busarakam K."/>
            <person name="Figueiro F.S."/>
            <person name="Ferreira D."/>
            <person name="Rodrigues-Filho E."/>
            <person name="Moraes L.A.B."/>
            <person name="Zucchi T.D."/>
        </authorList>
    </citation>
    <scope>NUCLEOTIDE SEQUENCE [LARGE SCALE GENOMIC DNA]</scope>
    <source>
        <strain evidence="5 6">NCIMB 14900</strain>
    </source>
</reference>
<keyword evidence="6" id="KW-1185">Reference proteome</keyword>
<feature type="signal peptide" evidence="3">
    <location>
        <begin position="1"/>
        <end position="30"/>
    </location>
</feature>
<keyword evidence="2 3" id="KW-0732">Signal</keyword>
<organism evidence="5 6">
    <name type="scientific">Amycolatopsis rhabdoformis</name>
    <dbReference type="NCBI Taxonomy" id="1448059"/>
    <lineage>
        <taxon>Bacteria</taxon>
        <taxon>Bacillati</taxon>
        <taxon>Actinomycetota</taxon>
        <taxon>Actinomycetes</taxon>
        <taxon>Pseudonocardiales</taxon>
        <taxon>Pseudonocardiaceae</taxon>
        <taxon>Amycolatopsis</taxon>
    </lineage>
</organism>
<dbReference type="InterPro" id="IPR051010">
    <property type="entry name" value="BCAA_transport"/>
</dbReference>
<dbReference type="Gene3D" id="3.40.50.2300">
    <property type="match status" value="2"/>
</dbReference>
<feature type="domain" description="Leucine-binding protein" evidence="4">
    <location>
        <begin position="46"/>
        <end position="380"/>
    </location>
</feature>
<protein>
    <submittedName>
        <fullName evidence="5">ABC transporter substrate-binding protein</fullName>
    </submittedName>
</protein>
<comment type="similarity">
    <text evidence="1">Belongs to the leucine-binding protein family.</text>
</comment>
<dbReference type="EMBL" id="CP142149">
    <property type="protein sequence ID" value="WSE32227.1"/>
    <property type="molecule type" value="Genomic_DNA"/>
</dbReference>
<dbReference type="InterPro" id="IPR028081">
    <property type="entry name" value="Leu-bd"/>
</dbReference>
<dbReference type="Pfam" id="PF13458">
    <property type="entry name" value="Peripla_BP_6"/>
    <property type="match status" value="1"/>
</dbReference>
<evidence type="ECO:0000313" key="6">
    <source>
        <dbReference type="Proteomes" id="UP001330812"/>
    </source>
</evidence>
<dbReference type="InterPro" id="IPR028082">
    <property type="entry name" value="Peripla_BP_I"/>
</dbReference>
<dbReference type="SUPFAM" id="SSF53822">
    <property type="entry name" value="Periplasmic binding protein-like I"/>
    <property type="match status" value="1"/>
</dbReference>
<accession>A0ABZ1ID89</accession>
<gene>
    <name evidence="5" type="ORF">VSH64_08910</name>
</gene>
<feature type="chain" id="PRO_5045898999" evidence="3">
    <location>
        <begin position="31"/>
        <end position="407"/>
    </location>
</feature>
<dbReference type="PANTHER" id="PTHR30483:SF6">
    <property type="entry name" value="PERIPLASMIC BINDING PROTEIN OF ABC TRANSPORTER FOR NATURAL AMINO ACIDS"/>
    <property type="match status" value="1"/>
</dbReference>
<sequence>MHDARSLSPVRRLGVLIAATALVAAGCGSAAGGGSDSSAKSSEPYHILAVLALSGAFQSLGKGTVDALNVSADLVNKSGGVGGRKIELEFVDDQGDPTKAVSILQAKINERKPDAAIAGSTSNESLAMLPILNRNKIINLGTNSSTKLNDPAKYPYTFRPVDPNENIAKATAQLFVAKGYKKIGIFTPNSASGDSGKAAFTAAVQKAGLTTVTASYGASDVDVTAPLAQLQTGHPDAVIFLALGDAAPGVVLSSRLKAGMTAVPFYGDQSVTVDVTKLVPPAALQGAYVSTYSTSIKPAGGNPRSLAEFIDAVKARGPIVSTILAYTLAADCLRLLQAGAKTAGSTDADKMKTAIENLPDEPAGTWLTYSRMKFSPQNHFNIGTAAADYGSTQIGHWTDGQFVTAAS</sequence>
<evidence type="ECO:0000256" key="1">
    <source>
        <dbReference type="ARBA" id="ARBA00010062"/>
    </source>
</evidence>
<dbReference type="PANTHER" id="PTHR30483">
    <property type="entry name" value="LEUCINE-SPECIFIC-BINDING PROTEIN"/>
    <property type="match status" value="1"/>
</dbReference>
<dbReference type="PROSITE" id="PS51257">
    <property type="entry name" value="PROKAR_LIPOPROTEIN"/>
    <property type="match status" value="1"/>
</dbReference>
<evidence type="ECO:0000313" key="5">
    <source>
        <dbReference type="EMBL" id="WSE32227.1"/>
    </source>
</evidence>